<name>A0AAV5UWP7_9BILA</name>
<evidence type="ECO:0000313" key="4">
    <source>
        <dbReference type="Proteomes" id="UP001432322"/>
    </source>
</evidence>
<organism evidence="3 4">
    <name type="scientific">Pristionchus fissidentatus</name>
    <dbReference type="NCBI Taxonomy" id="1538716"/>
    <lineage>
        <taxon>Eukaryota</taxon>
        <taxon>Metazoa</taxon>
        <taxon>Ecdysozoa</taxon>
        <taxon>Nematoda</taxon>
        <taxon>Chromadorea</taxon>
        <taxon>Rhabditida</taxon>
        <taxon>Rhabditina</taxon>
        <taxon>Diplogasteromorpha</taxon>
        <taxon>Diplogasteroidea</taxon>
        <taxon>Neodiplogasteridae</taxon>
        <taxon>Pristionchus</taxon>
    </lineage>
</organism>
<dbReference type="GO" id="GO:0009247">
    <property type="term" value="P:glycolipid biosynthetic process"/>
    <property type="evidence" value="ECO:0007669"/>
    <property type="project" value="TreeGrafter"/>
</dbReference>
<dbReference type="PANTHER" id="PTHR12286">
    <property type="entry name" value="SACCHAROPINE DEHYDROGENASE-LIKE OXIDOREDUCTASE"/>
    <property type="match status" value="1"/>
</dbReference>
<dbReference type="InterPro" id="IPR051276">
    <property type="entry name" value="Saccharopine_DH-like_oxidrdct"/>
</dbReference>
<dbReference type="GO" id="GO:0005811">
    <property type="term" value="C:lipid droplet"/>
    <property type="evidence" value="ECO:0007669"/>
    <property type="project" value="TreeGrafter"/>
</dbReference>
<evidence type="ECO:0000259" key="2">
    <source>
        <dbReference type="Pfam" id="PF03435"/>
    </source>
</evidence>
<feature type="non-terminal residue" evidence="3">
    <location>
        <position position="133"/>
    </location>
</feature>
<dbReference type="InterPro" id="IPR036291">
    <property type="entry name" value="NAD(P)-bd_dom_sf"/>
</dbReference>
<feature type="domain" description="Saccharopine dehydrogenase NADP binding" evidence="2">
    <location>
        <begin position="1"/>
        <end position="125"/>
    </location>
</feature>
<protein>
    <recommendedName>
        <fullName evidence="2">Saccharopine dehydrogenase NADP binding domain-containing protein</fullName>
    </recommendedName>
</protein>
<accession>A0AAV5UWP7</accession>
<dbReference type="GO" id="GO:0005886">
    <property type="term" value="C:plasma membrane"/>
    <property type="evidence" value="ECO:0007669"/>
    <property type="project" value="TreeGrafter"/>
</dbReference>
<dbReference type="GO" id="GO:0005739">
    <property type="term" value="C:mitochondrion"/>
    <property type="evidence" value="ECO:0007669"/>
    <property type="project" value="TreeGrafter"/>
</dbReference>
<gene>
    <name evidence="3" type="ORF">PFISCL1PPCAC_2968</name>
</gene>
<evidence type="ECO:0000256" key="1">
    <source>
        <dbReference type="ARBA" id="ARBA00038048"/>
    </source>
</evidence>
<sequence>GSYIVRALAASDLFKRKTIAVAGRSEAKLRTTLDEIALDIGVDEVRGYPTIIADSSDEESLASMAKQATVIINAVGPYRLHGESVVRAAIDNGANHIDVSGEPAYLEKVEMKYAERAREAGVYVVGACGYGNV</sequence>
<dbReference type="PANTHER" id="PTHR12286:SF5">
    <property type="entry name" value="SACCHAROPINE DEHYDROGENASE-LIKE OXIDOREDUCTASE"/>
    <property type="match status" value="1"/>
</dbReference>
<dbReference type="Gene3D" id="3.40.50.720">
    <property type="entry name" value="NAD(P)-binding Rossmann-like Domain"/>
    <property type="match status" value="1"/>
</dbReference>
<dbReference type="Pfam" id="PF03435">
    <property type="entry name" value="Sacchrp_dh_NADP"/>
    <property type="match status" value="1"/>
</dbReference>
<comment type="caution">
    <text evidence="3">The sequence shown here is derived from an EMBL/GenBank/DDBJ whole genome shotgun (WGS) entry which is preliminary data.</text>
</comment>
<dbReference type="EMBL" id="BTSY01000001">
    <property type="protein sequence ID" value="GMT11671.1"/>
    <property type="molecule type" value="Genomic_DNA"/>
</dbReference>
<dbReference type="Proteomes" id="UP001432322">
    <property type="component" value="Unassembled WGS sequence"/>
</dbReference>
<comment type="similarity">
    <text evidence="1">Belongs to the saccharopine dehydrogenase family.</text>
</comment>
<dbReference type="InterPro" id="IPR005097">
    <property type="entry name" value="Sacchrp_dh_NADP-bd"/>
</dbReference>
<dbReference type="AlphaFoldDB" id="A0AAV5UWP7"/>
<feature type="non-terminal residue" evidence="3">
    <location>
        <position position="1"/>
    </location>
</feature>
<dbReference type="SUPFAM" id="SSF51735">
    <property type="entry name" value="NAD(P)-binding Rossmann-fold domains"/>
    <property type="match status" value="1"/>
</dbReference>
<evidence type="ECO:0000313" key="3">
    <source>
        <dbReference type="EMBL" id="GMT11671.1"/>
    </source>
</evidence>
<keyword evidence="4" id="KW-1185">Reference proteome</keyword>
<reference evidence="3" key="1">
    <citation type="submission" date="2023-10" db="EMBL/GenBank/DDBJ databases">
        <title>Genome assembly of Pristionchus species.</title>
        <authorList>
            <person name="Yoshida K."/>
            <person name="Sommer R.J."/>
        </authorList>
    </citation>
    <scope>NUCLEOTIDE SEQUENCE</scope>
    <source>
        <strain evidence="3">RS5133</strain>
    </source>
</reference>
<proteinExistence type="inferred from homology"/>